<accession>A0A834YFL6</accession>
<dbReference type="Pfam" id="PF07714">
    <property type="entry name" value="PK_Tyr_Ser-Thr"/>
    <property type="match status" value="1"/>
</dbReference>
<protein>
    <recommendedName>
        <fullName evidence="10">Protein kinase domain-containing protein</fullName>
    </recommendedName>
</protein>
<evidence type="ECO:0000259" key="10">
    <source>
        <dbReference type="PROSITE" id="PS50011"/>
    </source>
</evidence>
<keyword evidence="4" id="KW-0677">Repeat</keyword>
<dbReference type="InterPro" id="IPR000719">
    <property type="entry name" value="Prot_kinase_dom"/>
</dbReference>
<evidence type="ECO:0000256" key="1">
    <source>
        <dbReference type="ARBA" id="ARBA00004370"/>
    </source>
</evidence>
<dbReference type="Gene3D" id="1.10.510.10">
    <property type="entry name" value="Transferase(Phosphotransferase) domain 1"/>
    <property type="match status" value="1"/>
</dbReference>
<dbReference type="OMA" id="QNTPNWG"/>
<dbReference type="InterPro" id="IPR032675">
    <property type="entry name" value="LRR_dom_sf"/>
</dbReference>
<dbReference type="EMBL" id="JABCRI010000023">
    <property type="protein sequence ID" value="KAF8378315.1"/>
    <property type="molecule type" value="Genomic_DNA"/>
</dbReference>
<organism evidence="11 12">
    <name type="scientific">Tetracentron sinense</name>
    <name type="common">Spur-leaf</name>
    <dbReference type="NCBI Taxonomy" id="13715"/>
    <lineage>
        <taxon>Eukaryota</taxon>
        <taxon>Viridiplantae</taxon>
        <taxon>Streptophyta</taxon>
        <taxon>Embryophyta</taxon>
        <taxon>Tracheophyta</taxon>
        <taxon>Spermatophyta</taxon>
        <taxon>Magnoliopsida</taxon>
        <taxon>Trochodendrales</taxon>
        <taxon>Trochodendraceae</taxon>
        <taxon>Tetracentron</taxon>
    </lineage>
</organism>
<dbReference type="GO" id="GO:0005524">
    <property type="term" value="F:ATP binding"/>
    <property type="evidence" value="ECO:0007669"/>
    <property type="project" value="InterPro"/>
</dbReference>
<feature type="compositionally biased region" description="Polar residues" evidence="7">
    <location>
        <begin position="284"/>
        <end position="302"/>
    </location>
</feature>
<dbReference type="SUPFAM" id="SSF52058">
    <property type="entry name" value="L domain-like"/>
    <property type="match status" value="1"/>
</dbReference>
<feature type="domain" description="Protein kinase" evidence="10">
    <location>
        <begin position="338"/>
        <end position="604"/>
    </location>
</feature>
<keyword evidence="2" id="KW-0433">Leucine-rich repeat</keyword>
<evidence type="ECO:0000256" key="5">
    <source>
        <dbReference type="ARBA" id="ARBA00022989"/>
    </source>
</evidence>
<feature type="transmembrane region" description="Helical" evidence="8">
    <location>
        <begin position="248"/>
        <end position="270"/>
    </location>
</feature>
<keyword evidence="5 8" id="KW-1133">Transmembrane helix</keyword>
<keyword evidence="6 8" id="KW-0472">Membrane</keyword>
<reference evidence="11 12" key="1">
    <citation type="submission" date="2020-04" db="EMBL/GenBank/DDBJ databases">
        <title>Plant Genome Project.</title>
        <authorList>
            <person name="Zhang R.-G."/>
        </authorList>
    </citation>
    <scope>NUCLEOTIDE SEQUENCE [LARGE SCALE GENOMIC DNA]</scope>
    <source>
        <strain evidence="11">YNK0</strain>
        <tissue evidence="11">Leaf</tissue>
    </source>
</reference>
<dbReference type="Gene3D" id="3.80.10.10">
    <property type="entry name" value="Ribonuclease Inhibitor"/>
    <property type="match status" value="1"/>
</dbReference>
<feature type="chain" id="PRO_5032690952" description="Protein kinase domain-containing protein" evidence="9">
    <location>
        <begin position="22"/>
        <end position="616"/>
    </location>
</feature>
<keyword evidence="12" id="KW-1185">Reference proteome</keyword>
<evidence type="ECO:0000313" key="11">
    <source>
        <dbReference type="EMBL" id="KAF8378315.1"/>
    </source>
</evidence>
<dbReference type="FunFam" id="3.80.10.10:FF:000383">
    <property type="entry name" value="Leucine-rich repeat receptor protein kinase EMS1"/>
    <property type="match status" value="1"/>
</dbReference>
<dbReference type="SUPFAM" id="SSF56112">
    <property type="entry name" value="Protein kinase-like (PK-like)"/>
    <property type="match status" value="1"/>
</dbReference>
<keyword evidence="3 8" id="KW-0812">Transmembrane</keyword>
<dbReference type="InterPro" id="IPR001245">
    <property type="entry name" value="Ser-Thr/Tyr_kinase_cat_dom"/>
</dbReference>
<dbReference type="InterPro" id="IPR013210">
    <property type="entry name" value="LRR_N_plant-typ"/>
</dbReference>
<dbReference type="Proteomes" id="UP000655225">
    <property type="component" value="Unassembled WGS sequence"/>
</dbReference>
<dbReference type="InterPro" id="IPR001611">
    <property type="entry name" value="Leu-rich_rpt"/>
</dbReference>
<dbReference type="GO" id="GO:0004672">
    <property type="term" value="F:protein kinase activity"/>
    <property type="evidence" value="ECO:0007669"/>
    <property type="project" value="InterPro"/>
</dbReference>
<keyword evidence="9" id="KW-0732">Signal</keyword>
<evidence type="ECO:0000256" key="3">
    <source>
        <dbReference type="ARBA" id="ARBA00022692"/>
    </source>
</evidence>
<dbReference type="Pfam" id="PF08263">
    <property type="entry name" value="LRRNT_2"/>
    <property type="match status" value="1"/>
</dbReference>
<evidence type="ECO:0000256" key="9">
    <source>
        <dbReference type="SAM" id="SignalP"/>
    </source>
</evidence>
<dbReference type="GO" id="GO:0016020">
    <property type="term" value="C:membrane"/>
    <property type="evidence" value="ECO:0007669"/>
    <property type="project" value="UniProtKB-SubCell"/>
</dbReference>
<dbReference type="Gene3D" id="3.30.200.20">
    <property type="entry name" value="Phosphorylase Kinase, domain 1"/>
    <property type="match status" value="1"/>
</dbReference>
<dbReference type="PROSITE" id="PS50011">
    <property type="entry name" value="PROTEIN_KINASE_DOM"/>
    <property type="match status" value="1"/>
</dbReference>
<evidence type="ECO:0000256" key="2">
    <source>
        <dbReference type="ARBA" id="ARBA00022614"/>
    </source>
</evidence>
<dbReference type="PANTHER" id="PTHR48007:SF79">
    <property type="entry name" value="(WILD MALAYSIAN BANANA) HYPOTHETICAL PROTEIN"/>
    <property type="match status" value="1"/>
</dbReference>
<dbReference type="InterPro" id="IPR011009">
    <property type="entry name" value="Kinase-like_dom_sf"/>
</dbReference>
<comment type="caution">
    <text evidence="11">The sequence shown here is derived from an EMBL/GenBank/DDBJ whole genome shotgun (WGS) entry which is preliminary data.</text>
</comment>
<feature type="signal peptide" evidence="9">
    <location>
        <begin position="1"/>
        <end position="21"/>
    </location>
</feature>
<dbReference type="AlphaFoldDB" id="A0A834YFL6"/>
<evidence type="ECO:0000256" key="6">
    <source>
        <dbReference type="ARBA" id="ARBA00023136"/>
    </source>
</evidence>
<evidence type="ECO:0000313" key="12">
    <source>
        <dbReference type="Proteomes" id="UP000655225"/>
    </source>
</evidence>
<name>A0A834YFL6_TETSI</name>
<dbReference type="Pfam" id="PF00560">
    <property type="entry name" value="LRR_1"/>
    <property type="match status" value="3"/>
</dbReference>
<gene>
    <name evidence="11" type="ORF">HHK36_029654</name>
</gene>
<evidence type="ECO:0000256" key="7">
    <source>
        <dbReference type="SAM" id="MobiDB-lite"/>
    </source>
</evidence>
<feature type="region of interest" description="Disordered" evidence="7">
    <location>
        <begin position="280"/>
        <end position="302"/>
    </location>
</feature>
<dbReference type="OrthoDB" id="69842at2759"/>
<comment type="subcellular location">
    <subcellularLocation>
        <location evidence="1">Membrane</location>
    </subcellularLocation>
</comment>
<evidence type="ECO:0000256" key="8">
    <source>
        <dbReference type="SAM" id="Phobius"/>
    </source>
</evidence>
<evidence type="ECO:0000256" key="4">
    <source>
        <dbReference type="ARBA" id="ARBA00022737"/>
    </source>
</evidence>
<dbReference type="InterPro" id="IPR046959">
    <property type="entry name" value="PRK1-6/SRF4-like"/>
</dbReference>
<dbReference type="PANTHER" id="PTHR48007">
    <property type="entry name" value="LEUCINE-RICH REPEAT RECEPTOR-LIKE PROTEIN KINASE PXC1"/>
    <property type="match status" value="1"/>
</dbReference>
<proteinExistence type="predicted"/>
<sequence length="616" mass="67850">MDRIPIWVLFILLIFLHITNSEEEDVTLSLIKFLGQLSNNQIDPSWGWNLTSDPCAGKWKGVTCNARLISVKKIILDGLNLTGTLDASSLCNAKSLGVLSLNDNSINEEIPEEIANCKQLTHIYVSGNQFSGNLPDSLSRLNNLKRLDISNNNFSGELPDLPRISGLISFLAQNNQLNGEIPQFDFSNLVQFNVSFNNFSGPIPDLNGSFTRNSFLGNPELCGKPLPSSCPQSPPPKKRSKGLSSKQIVMYLGYILLGLVFIIFIAFRLIKRNKTKVSKGTVVDGSSNKTSTASTENKSGASRSEFSIASTGSAAASSSLVVLSSPVVNGLRFEDLLKAPAELLGRSRHGSLYKVMIEDGMTLVVKRIKDWAISSEYFKSRMQKINQVKHPNVLPALAFYCSRQEKLVVYEYQPNGSLHMLLHGTQNGQTFEWDSRLSVAVSIAEALSFMHQELHEDGIAHGNLKSSNILMNENMDPCISEYGLMVVDNQNYISLTKGSDLKSKDQNEGGAYSTFKVDIYGYGVILLELLTGKLVQNNGFDLARWVHTAVREEWTVEVFDKALISEGASQERMVNLLQVALKCTNPSPEARPSITEVAVMINTIKEAEEGSIVSEP</sequence>